<evidence type="ECO:0000256" key="2">
    <source>
        <dbReference type="SAM" id="Phobius"/>
    </source>
</evidence>
<protein>
    <recommendedName>
        <fullName evidence="3">Nematode cuticle collagen N-terminal domain-containing protein</fullName>
    </recommendedName>
</protein>
<dbReference type="AlphaFoldDB" id="A0A2G9TT85"/>
<accession>A0A2G9TT85</accession>
<evidence type="ECO:0000259" key="3">
    <source>
        <dbReference type="Pfam" id="PF01484"/>
    </source>
</evidence>
<evidence type="ECO:0000313" key="4">
    <source>
        <dbReference type="EMBL" id="PIO61223.1"/>
    </source>
</evidence>
<name>A0A2G9TT85_TELCI</name>
<keyword evidence="1" id="KW-0677">Repeat</keyword>
<keyword evidence="5" id="KW-1185">Reference proteome</keyword>
<reference evidence="4 5" key="1">
    <citation type="submission" date="2015-09" db="EMBL/GenBank/DDBJ databases">
        <title>Draft genome of the parasitic nematode Teladorsagia circumcincta isolate WARC Sus (inbred).</title>
        <authorList>
            <person name="Mitreva M."/>
        </authorList>
    </citation>
    <scope>NUCLEOTIDE SEQUENCE [LARGE SCALE GENOMIC DNA]</scope>
    <source>
        <strain evidence="4 5">S</strain>
    </source>
</reference>
<feature type="transmembrane region" description="Helical" evidence="2">
    <location>
        <begin position="48"/>
        <end position="69"/>
    </location>
</feature>
<keyword evidence="2" id="KW-1133">Transmembrane helix</keyword>
<evidence type="ECO:0000313" key="5">
    <source>
        <dbReference type="Proteomes" id="UP000230423"/>
    </source>
</evidence>
<dbReference type="GO" id="GO:0042302">
    <property type="term" value="F:structural constituent of cuticle"/>
    <property type="evidence" value="ECO:0007669"/>
    <property type="project" value="InterPro"/>
</dbReference>
<sequence>MKPVTLHNMSREAVDSMIDGLDMNSRAMQCNLFQSLCSVMFTTIKFAALWSGVLSTFVVGICLIGAVIISDEISSMHQDVMDIIGEFKVFPELRDRQDLLGDLDSQVNEEQLAPMGKKVNVVIQGIRENPEGVDR</sequence>
<dbReference type="OrthoDB" id="5871916at2759"/>
<dbReference type="InterPro" id="IPR002486">
    <property type="entry name" value="Col_cuticle_N"/>
</dbReference>
<dbReference type="EMBL" id="KZ354001">
    <property type="protein sequence ID" value="PIO61223.1"/>
    <property type="molecule type" value="Genomic_DNA"/>
</dbReference>
<dbReference type="Proteomes" id="UP000230423">
    <property type="component" value="Unassembled WGS sequence"/>
</dbReference>
<organism evidence="4 5">
    <name type="scientific">Teladorsagia circumcincta</name>
    <name type="common">Brown stomach worm</name>
    <name type="synonym">Ostertagia circumcincta</name>
    <dbReference type="NCBI Taxonomy" id="45464"/>
    <lineage>
        <taxon>Eukaryota</taxon>
        <taxon>Metazoa</taxon>
        <taxon>Ecdysozoa</taxon>
        <taxon>Nematoda</taxon>
        <taxon>Chromadorea</taxon>
        <taxon>Rhabditida</taxon>
        <taxon>Rhabditina</taxon>
        <taxon>Rhabditomorpha</taxon>
        <taxon>Strongyloidea</taxon>
        <taxon>Trichostrongylidae</taxon>
        <taxon>Teladorsagia</taxon>
    </lineage>
</organism>
<feature type="domain" description="Nematode cuticle collagen N-terminal" evidence="3">
    <location>
        <begin position="53"/>
        <end position="89"/>
    </location>
</feature>
<evidence type="ECO:0000256" key="1">
    <source>
        <dbReference type="ARBA" id="ARBA00022737"/>
    </source>
</evidence>
<gene>
    <name evidence="4" type="ORF">TELCIR_17262</name>
</gene>
<keyword evidence="2" id="KW-0472">Membrane</keyword>
<keyword evidence="2" id="KW-0812">Transmembrane</keyword>
<dbReference type="Pfam" id="PF01484">
    <property type="entry name" value="Col_cuticle_N"/>
    <property type="match status" value="1"/>
</dbReference>
<proteinExistence type="predicted"/>